<dbReference type="AlphaFoldDB" id="A0A3G9K7K8"/>
<dbReference type="KEGG" id="pcat:Pcatena_02960"/>
<dbReference type="Proteomes" id="UP000273154">
    <property type="component" value="Chromosome"/>
</dbReference>
<name>A0A3G9K7K8_9ACTN</name>
<accession>A0A3G9K7K8</accession>
<evidence type="ECO:0000313" key="5">
    <source>
        <dbReference type="Proteomes" id="UP000273154"/>
    </source>
</evidence>
<organism evidence="4 5">
    <name type="scientific">Parolsenella catena</name>
    <dbReference type="NCBI Taxonomy" id="2003188"/>
    <lineage>
        <taxon>Bacteria</taxon>
        <taxon>Bacillati</taxon>
        <taxon>Actinomycetota</taxon>
        <taxon>Coriobacteriia</taxon>
        <taxon>Coriobacteriales</taxon>
        <taxon>Atopobiaceae</taxon>
        <taxon>Parolsenella</taxon>
    </lineage>
</organism>
<feature type="domain" description="DZANK-type" evidence="2">
    <location>
        <begin position="103"/>
        <end position="169"/>
    </location>
</feature>
<proteinExistence type="predicted"/>
<dbReference type="Pfam" id="PF12773">
    <property type="entry name" value="DZR"/>
    <property type="match status" value="1"/>
</dbReference>
<keyword evidence="5" id="KW-1185">Reference proteome</keyword>
<dbReference type="OrthoDB" id="3194878at2"/>
<dbReference type="InterPro" id="IPR025874">
    <property type="entry name" value="DZR"/>
</dbReference>
<protein>
    <submittedName>
        <fullName evidence="4">Uncharacterized protein</fullName>
    </submittedName>
</protein>
<dbReference type="InterPro" id="IPR026870">
    <property type="entry name" value="Zinc_ribbon_dom"/>
</dbReference>
<sequence length="277" mass="27751">MGFLDSLQSSVNRGMAATGRATSTMKLKAQMSEALKRRQALAAQLGASLYDVTKDDANLRAGREALYDGIAACDAERAQCQAEIERLEAESAAATAANSYYVCPFCGSHVVTTDLFCSGCGKPMAEITAALSAQQQAPAAPVAPVSGAAACPQCGAPVNAGDVFCMSCGYNLAAAPAPAAVAASDPEPAVTPVPEPVDEVASPEAAPVPEPLDAVASEPVVEAEAIETVVAPAPASVTEPAPEPIPAAAPAANVCPNCGTPCEPGDAFCMGCGARLS</sequence>
<dbReference type="GeneID" id="88848444"/>
<reference evidence="5" key="1">
    <citation type="submission" date="2018-11" db="EMBL/GenBank/DDBJ databases">
        <title>Comparative genomics of Parolsenella catena and Libanicoccus massiliensis: Reclassification of Libanicoccus massiliensis as Parolsenella massiliensis comb. nov.</title>
        <authorList>
            <person name="Sakamoto M."/>
            <person name="Ikeyama N."/>
            <person name="Murakami T."/>
            <person name="Mori H."/>
            <person name="Yuki M."/>
            <person name="Ohkuma M."/>
        </authorList>
    </citation>
    <scope>NUCLEOTIDE SEQUENCE [LARGE SCALE GENOMIC DNA]</scope>
    <source>
        <strain evidence="5">JCM 31932</strain>
    </source>
</reference>
<evidence type="ECO:0000313" key="4">
    <source>
        <dbReference type="EMBL" id="BBH49709.1"/>
    </source>
</evidence>
<dbReference type="RefSeq" id="WP_126421014.1">
    <property type="nucleotide sequence ID" value="NZ_AP019367.1"/>
</dbReference>
<keyword evidence="1" id="KW-0175">Coiled coil</keyword>
<feature type="domain" description="Zinc-ribbon" evidence="3">
    <location>
        <begin position="255"/>
        <end position="276"/>
    </location>
</feature>
<dbReference type="Pfam" id="PF13240">
    <property type="entry name" value="Zn_Ribbon_1"/>
    <property type="match status" value="1"/>
</dbReference>
<evidence type="ECO:0000259" key="3">
    <source>
        <dbReference type="Pfam" id="PF13240"/>
    </source>
</evidence>
<evidence type="ECO:0000256" key="1">
    <source>
        <dbReference type="SAM" id="Coils"/>
    </source>
</evidence>
<gene>
    <name evidence="4" type="ORF">Pcatena_02960</name>
</gene>
<feature type="coiled-coil region" evidence="1">
    <location>
        <begin position="70"/>
        <end position="97"/>
    </location>
</feature>
<evidence type="ECO:0000259" key="2">
    <source>
        <dbReference type="Pfam" id="PF12773"/>
    </source>
</evidence>
<dbReference type="EMBL" id="AP019367">
    <property type="protein sequence ID" value="BBH49709.1"/>
    <property type="molecule type" value="Genomic_DNA"/>
</dbReference>